<organism evidence="2">
    <name type="scientific">Pseudochlorodesmis sp. HV01306c</name>
    <dbReference type="NCBI Taxonomy" id="2358490"/>
    <lineage>
        <taxon>Eukaryota</taxon>
        <taxon>Viridiplantae</taxon>
        <taxon>Chlorophyta</taxon>
        <taxon>core chlorophytes</taxon>
        <taxon>Ulvophyceae</taxon>
        <taxon>TCBD clade</taxon>
        <taxon>Bryopsidales</taxon>
        <taxon>Bryopsidineae</taxon>
        <taxon>Bryopsidaceae</taxon>
        <taxon>Pseudochlorodesmis</taxon>
    </lineage>
</organism>
<reference evidence="2" key="2">
    <citation type="journal article" date="2019" name="Mol. Phylogenet. Evol.">
        <title>Reassessment of the classification of bryopsidales (chlorophyta) based on chloroplast phylogenomic analyses.</title>
        <authorList>
            <person name="Cremen M.C."/>
            <person name="Leliaert F."/>
            <person name="West J."/>
            <person name="Lam D.W."/>
            <person name="Shimada S."/>
            <person name="Lopez-Bautista J.M."/>
            <person name="Verbruggen H."/>
        </authorList>
    </citation>
    <scope>NUCLEOTIDE SEQUENCE</scope>
</reference>
<keyword evidence="2" id="KW-0150">Chloroplast</keyword>
<keyword evidence="1" id="KW-1133">Transmembrane helix</keyword>
<gene>
    <name evidence="2" type="primary">orf351</name>
</gene>
<dbReference type="AlphaFoldDB" id="A0A386AYG0"/>
<evidence type="ECO:0000256" key="1">
    <source>
        <dbReference type="SAM" id="Phobius"/>
    </source>
</evidence>
<accession>A0A386AYG0</accession>
<feature type="transmembrane region" description="Helical" evidence="1">
    <location>
        <begin position="115"/>
        <end position="134"/>
    </location>
</feature>
<evidence type="ECO:0000313" key="2">
    <source>
        <dbReference type="EMBL" id="AYC64479.1"/>
    </source>
</evidence>
<keyword evidence="2" id="KW-0934">Plastid</keyword>
<feature type="transmembrane region" description="Helical" evidence="1">
    <location>
        <begin position="61"/>
        <end position="82"/>
    </location>
</feature>
<keyword evidence="1" id="KW-0812">Transmembrane</keyword>
<geneLocation type="chloroplast" evidence="2"/>
<proteinExistence type="predicted"/>
<protein>
    <submittedName>
        <fullName evidence="2">Uncharacterized protein</fullName>
    </submittedName>
</protein>
<keyword evidence="1" id="KW-0472">Membrane</keyword>
<name>A0A386AYG0_9CHLO</name>
<reference evidence="2" key="1">
    <citation type="submission" date="2018-07" db="EMBL/GenBank/DDBJ databases">
        <authorList>
            <person name="Quirk P.G."/>
            <person name="Krulwich T.A."/>
        </authorList>
    </citation>
    <scope>NUCLEOTIDE SEQUENCE</scope>
</reference>
<dbReference type="EMBL" id="MH591097">
    <property type="protein sequence ID" value="AYC64479.1"/>
    <property type="molecule type" value="Genomic_DNA"/>
</dbReference>
<sequence length="351" mass="40139">MLFIKKKIVLVLIGTANCIKKQSVKYLISSGASKKVIKAEHLKQSVESVQLMQNYEFIIKYIEVLIFMLLIVVFLGLIINLVEKYNKLVLANSEVDTLAGVGGEGEEEEEPVNNIILKIIILLLIILFFLVPLLSPKRNQKQIYTENVPISNFIFMTRRQKKIMFNLMPGSKLEISFLYKQKGQKALNFCYSFKKAEIGETKNLKGEDLALIFQINILERFLLPKQKTTTVYNAIKLNLKNENEEEVIYKHFLTPRLAGLAIPSEKSIEGTYSCRCEDVEKKIYYYKIEGFSIPLEQNRADILMNELIPEEGTSLNISGAIEGITYDFGLEYIGKTLKSKKKIISLIETIE</sequence>